<reference evidence="10 11" key="1">
    <citation type="submission" date="2015-11" db="EMBL/GenBank/DDBJ databases">
        <title>Whole-Genome Sequence of Candidatus Oderbacter manganicum from the National Park Lower Oder Valley, Germany.</title>
        <authorList>
            <person name="Braun B."/>
            <person name="Liere K."/>
            <person name="Szewzyk U."/>
        </authorList>
    </citation>
    <scope>NUCLEOTIDE SEQUENCE [LARGE SCALE GENOMIC DNA]</scope>
    <source>
        <strain evidence="10 11">OTSz_A_272</strain>
    </source>
</reference>
<dbReference type="GO" id="GO:0003746">
    <property type="term" value="F:translation elongation factor activity"/>
    <property type="evidence" value="ECO:0007669"/>
    <property type="project" value="UniProtKB-UniRule"/>
</dbReference>
<dbReference type="InterPro" id="IPR036402">
    <property type="entry name" value="EF-Ts_dimer_sf"/>
</dbReference>
<dbReference type="PANTHER" id="PTHR11741:SF0">
    <property type="entry name" value="ELONGATION FACTOR TS, MITOCHONDRIAL"/>
    <property type="match status" value="1"/>
</dbReference>
<evidence type="ECO:0000256" key="1">
    <source>
        <dbReference type="ARBA" id="ARBA00005532"/>
    </source>
</evidence>
<dbReference type="AlphaFoldDB" id="A0A1B1ADC4"/>
<dbReference type="STRING" id="1759059.ATE48_00770"/>
<organism evidence="10 11">
    <name type="scientific">Candidatus Viadribacter manganicus</name>
    <dbReference type="NCBI Taxonomy" id="1759059"/>
    <lineage>
        <taxon>Bacteria</taxon>
        <taxon>Pseudomonadati</taxon>
        <taxon>Pseudomonadota</taxon>
        <taxon>Alphaproteobacteria</taxon>
        <taxon>Hyphomonadales</taxon>
        <taxon>Hyphomonadaceae</taxon>
        <taxon>Candidatus Viadribacter</taxon>
    </lineage>
</organism>
<dbReference type="Pfam" id="PF00889">
    <property type="entry name" value="EF_TS"/>
    <property type="match status" value="1"/>
</dbReference>
<keyword evidence="11" id="KW-1185">Reference proteome</keyword>
<dbReference type="NCBIfam" id="TIGR00116">
    <property type="entry name" value="tsf"/>
    <property type="match status" value="1"/>
</dbReference>
<proteinExistence type="inferred from homology"/>
<dbReference type="InterPro" id="IPR009060">
    <property type="entry name" value="UBA-like_sf"/>
</dbReference>
<dbReference type="Gene3D" id="1.10.8.10">
    <property type="entry name" value="DNA helicase RuvA subunit, C-terminal domain"/>
    <property type="match status" value="1"/>
</dbReference>
<dbReference type="Proteomes" id="UP000092498">
    <property type="component" value="Chromosome"/>
</dbReference>
<comment type="subcellular location">
    <subcellularLocation>
        <location evidence="6 8">Cytoplasm</location>
    </subcellularLocation>
</comment>
<evidence type="ECO:0000256" key="5">
    <source>
        <dbReference type="ARBA" id="ARBA00022917"/>
    </source>
</evidence>
<dbReference type="PROSITE" id="PS01126">
    <property type="entry name" value="EF_TS_1"/>
    <property type="match status" value="1"/>
</dbReference>
<dbReference type="InterPro" id="IPR014039">
    <property type="entry name" value="Transl_elong_EFTs/EF1B_dimer"/>
</dbReference>
<keyword evidence="4 6" id="KW-0251">Elongation factor</keyword>
<dbReference type="PROSITE" id="PS01127">
    <property type="entry name" value="EF_TS_2"/>
    <property type="match status" value="1"/>
</dbReference>
<feature type="region of interest" description="Involved in Mg(2+) ion dislocation from EF-Tu" evidence="6">
    <location>
        <begin position="80"/>
        <end position="83"/>
    </location>
</feature>
<dbReference type="FunCoup" id="A0A1B1ADC4">
    <property type="interactions" value="573"/>
</dbReference>
<comment type="function">
    <text evidence="6 7">Associates with the EF-Tu.GDP complex and induces the exchange of GDP to GTP. It remains bound to the aminoacyl-tRNA.EF-Tu.GTP complex up to the GTP hydrolysis stage on the ribosome.</text>
</comment>
<dbReference type="KEGG" id="cbot:ATE48_00770"/>
<gene>
    <name evidence="6" type="primary">tsf</name>
    <name evidence="10" type="ORF">ATE48_00770</name>
</gene>
<dbReference type="InterPro" id="IPR001816">
    <property type="entry name" value="Transl_elong_EFTs/EF1B"/>
</dbReference>
<evidence type="ECO:0000313" key="10">
    <source>
        <dbReference type="EMBL" id="ANP44558.1"/>
    </source>
</evidence>
<dbReference type="SUPFAM" id="SSF46934">
    <property type="entry name" value="UBA-like"/>
    <property type="match status" value="1"/>
</dbReference>
<protein>
    <recommendedName>
        <fullName evidence="2 6">Elongation factor Ts</fullName>
        <shortName evidence="6">EF-Ts</shortName>
    </recommendedName>
</protein>
<feature type="domain" description="Translation elongation factor EFTs/EF1B dimerisation" evidence="9">
    <location>
        <begin position="71"/>
        <end position="292"/>
    </location>
</feature>
<keyword evidence="3 6" id="KW-0963">Cytoplasm</keyword>
<evidence type="ECO:0000256" key="8">
    <source>
        <dbReference type="RuleBase" id="RU000643"/>
    </source>
</evidence>
<dbReference type="GO" id="GO:0005737">
    <property type="term" value="C:cytoplasm"/>
    <property type="evidence" value="ECO:0007669"/>
    <property type="project" value="UniProtKB-SubCell"/>
</dbReference>
<dbReference type="Gene3D" id="3.30.479.20">
    <property type="entry name" value="Elongation factor Ts, dimerisation domain"/>
    <property type="match status" value="2"/>
</dbReference>
<evidence type="ECO:0000313" key="11">
    <source>
        <dbReference type="Proteomes" id="UP000092498"/>
    </source>
</evidence>
<dbReference type="Gene3D" id="1.10.286.20">
    <property type="match status" value="1"/>
</dbReference>
<evidence type="ECO:0000256" key="6">
    <source>
        <dbReference type="HAMAP-Rule" id="MF_00050"/>
    </source>
</evidence>
<dbReference type="InParanoid" id="A0A1B1ADC4"/>
<evidence type="ECO:0000256" key="3">
    <source>
        <dbReference type="ARBA" id="ARBA00022490"/>
    </source>
</evidence>
<dbReference type="RefSeq" id="WP_066766833.1">
    <property type="nucleotide sequence ID" value="NZ_CP013244.1"/>
</dbReference>
<evidence type="ECO:0000256" key="2">
    <source>
        <dbReference type="ARBA" id="ARBA00016956"/>
    </source>
</evidence>
<evidence type="ECO:0000256" key="7">
    <source>
        <dbReference type="RuleBase" id="RU000642"/>
    </source>
</evidence>
<accession>A0A1B1ADC4</accession>
<dbReference type="PANTHER" id="PTHR11741">
    <property type="entry name" value="ELONGATION FACTOR TS"/>
    <property type="match status" value="1"/>
</dbReference>
<name>A0A1B1ADC4_9PROT</name>
<dbReference type="HAMAP" id="MF_00050">
    <property type="entry name" value="EF_Ts"/>
    <property type="match status" value="1"/>
</dbReference>
<dbReference type="FunFam" id="1.10.8.10:FF:000001">
    <property type="entry name" value="Elongation factor Ts"/>
    <property type="match status" value="1"/>
</dbReference>
<evidence type="ECO:0000256" key="4">
    <source>
        <dbReference type="ARBA" id="ARBA00022768"/>
    </source>
</evidence>
<dbReference type="CDD" id="cd14275">
    <property type="entry name" value="UBA_EF-Ts"/>
    <property type="match status" value="1"/>
</dbReference>
<dbReference type="FunFam" id="1.10.286.20:FF:000001">
    <property type="entry name" value="Elongation factor Ts"/>
    <property type="match status" value="1"/>
</dbReference>
<dbReference type="InterPro" id="IPR018101">
    <property type="entry name" value="Transl_elong_Ts_CS"/>
</dbReference>
<dbReference type="SUPFAM" id="SSF54713">
    <property type="entry name" value="Elongation factor Ts (EF-Ts), dimerisation domain"/>
    <property type="match status" value="2"/>
</dbReference>
<dbReference type="OrthoDB" id="9808348at2"/>
<keyword evidence="5 6" id="KW-0648">Protein biosynthesis</keyword>
<evidence type="ECO:0000259" key="9">
    <source>
        <dbReference type="Pfam" id="PF00889"/>
    </source>
</evidence>
<comment type="similarity">
    <text evidence="1 6 7">Belongs to the EF-Ts family.</text>
</comment>
<dbReference type="EMBL" id="CP013244">
    <property type="protein sequence ID" value="ANP44558.1"/>
    <property type="molecule type" value="Genomic_DNA"/>
</dbReference>
<sequence>MAEITAALVKDLREKTGVGMMDCKKALGETNGDLEAAIDWLRAKGLSKAAKKADRAAAEGIVAIAIAADHGTVIELNSETDFVARNADFQKAAGAFARLALQTSDHQSLLDSVHEGQKVSEAVTNLIATIGENITLRRSAKLNVENGVIAAYVHSKVDGADHLGRIAVLVGLESTGDKDKLEAFGKKIAMHIASANPLALNETDIDAERVEREKTVLLDQIKEDPKAAGKPQQVLDKMLEGRMRKFFEESVLVKQTFIMNPDQTIEAAVKDAEKEVGAPIKIKGFVRFGVGEGVEKRTDDFAAEVAAMTGKS</sequence>